<evidence type="ECO:0000259" key="4">
    <source>
        <dbReference type="PROSITE" id="PS51471"/>
    </source>
</evidence>
<evidence type="ECO:0000313" key="6">
    <source>
        <dbReference type="Proteomes" id="UP001172457"/>
    </source>
</evidence>
<dbReference type="Pfam" id="PF03171">
    <property type="entry name" value="2OG-FeII_Oxy"/>
    <property type="match status" value="1"/>
</dbReference>
<dbReference type="GO" id="GO:0046872">
    <property type="term" value="F:metal ion binding"/>
    <property type="evidence" value="ECO:0007669"/>
    <property type="project" value="UniProtKB-KW"/>
</dbReference>
<comment type="caution">
    <text evidence="5">The sequence shown here is derived from an EMBL/GenBank/DDBJ whole genome shotgun (WGS) entry which is preliminary data.</text>
</comment>
<evidence type="ECO:0000256" key="3">
    <source>
        <dbReference type="RuleBase" id="RU003682"/>
    </source>
</evidence>
<protein>
    <recommendedName>
        <fullName evidence="4">Fe2OG dioxygenase domain-containing protein</fullName>
    </recommendedName>
</protein>
<gene>
    <name evidence="5" type="ORF">OSB04_032109</name>
</gene>
<dbReference type="InterPro" id="IPR044861">
    <property type="entry name" value="IPNS-like_FE2OG_OXY"/>
</dbReference>
<dbReference type="PRINTS" id="PR00682">
    <property type="entry name" value="IPNSYNTHASE"/>
</dbReference>
<reference evidence="5" key="1">
    <citation type="submission" date="2023-03" db="EMBL/GenBank/DDBJ databases">
        <title>Chromosome-scale reference genome and RAD-based genetic map of yellow starthistle (Centaurea solstitialis) reveal putative structural variation and QTLs associated with invader traits.</title>
        <authorList>
            <person name="Reatini B."/>
            <person name="Cang F.A."/>
            <person name="Jiang Q."/>
            <person name="Mckibben M.T.W."/>
            <person name="Barker M.S."/>
            <person name="Rieseberg L.H."/>
            <person name="Dlugosch K.M."/>
        </authorList>
    </citation>
    <scope>NUCLEOTIDE SEQUENCE</scope>
    <source>
        <strain evidence="5">CAN-66</strain>
        <tissue evidence="5">Leaf</tissue>
    </source>
</reference>
<name>A0AA38W8S2_9ASTR</name>
<dbReference type="GO" id="GO:0016705">
    <property type="term" value="F:oxidoreductase activity, acting on paired donors, with incorporation or reduction of molecular oxygen"/>
    <property type="evidence" value="ECO:0007669"/>
    <property type="project" value="UniProtKB-ARBA"/>
</dbReference>
<organism evidence="5 6">
    <name type="scientific">Centaurea solstitialis</name>
    <name type="common">yellow star-thistle</name>
    <dbReference type="NCBI Taxonomy" id="347529"/>
    <lineage>
        <taxon>Eukaryota</taxon>
        <taxon>Viridiplantae</taxon>
        <taxon>Streptophyta</taxon>
        <taxon>Embryophyta</taxon>
        <taxon>Tracheophyta</taxon>
        <taxon>Spermatophyta</taxon>
        <taxon>Magnoliopsida</taxon>
        <taxon>eudicotyledons</taxon>
        <taxon>Gunneridae</taxon>
        <taxon>Pentapetalae</taxon>
        <taxon>asterids</taxon>
        <taxon>campanulids</taxon>
        <taxon>Asterales</taxon>
        <taxon>Asteraceae</taxon>
        <taxon>Carduoideae</taxon>
        <taxon>Cardueae</taxon>
        <taxon>Centaureinae</taxon>
        <taxon>Centaurea</taxon>
    </lineage>
</organism>
<dbReference type="InterPro" id="IPR027443">
    <property type="entry name" value="IPNS-like_sf"/>
</dbReference>
<dbReference type="InterPro" id="IPR026992">
    <property type="entry name" value="DIOX_N"/>
</dbReference>
<sequence length="343" mass="39248">MVSNSSLEETTTLNLPTLDLSKPLQPSSLSSLSEACHQWGFFNIVNHGISRGLYENIHSFSNQLFDLPTQTKLQLGPSSPIKTYTPHFIASPYFESFRVSGPDFHSSARDSVDVIFDENSHEFRLWLLLIHSEMLNEYGKKMTELSKKIIQIVLMILGDGFDTRFYDSDFKNCHGYMRINRYSHPNKLEDQETIEGLGLHTDMSCITIVYQDETGGLQVKSKEDGRWMDLVPSEGTLIVNIGDLLQAWSNNKFVSSEHRVVLKKPTNRFSIAFFWCFEDEKVISAPNDVVGNVDLRLYEPFVCLDYLKFRESNEEGKFEKVGFTVKDFIAHTKNLVSESNLNK</sequence>
<dbReference type="SUPFAM" id="SSF51197">
    <property type="entry name" value="Clavaminate synthase-like"/>
    <property type="match status" value="1"/>
</dbReference>
<comment type="similarity">
    <text evidence="3">Belongs to the iron/ascorbate-dependent oxidoreductase family.</text>
</comment>
<dbReference type="InterPro" id="IPR050231">
    <property type="entry name" value="Iron_ascorbate_oxido_reductase"/>
</dbReference>
<proteinExistence type="inferred from homology"/>
<dbReference type="PROSITE" id="PS51471">
    <property type="entry name" value="FE2OG_OXY"/>
    <property type="match status" value="1"/>
</dbReference>
<evidence type="ECO:0000313" key="5">
    <source>
        <dbReference type="EMBL" id="KAJ9539376.1"/>
    </source>
</evidence>
<keyword evidence="2 3" id="KW-0408">Iron</keyword>
<dbReference type="InterPro" id="IPR005123">
    <property type="entry name" value="Oxoglu/Fe-dep_dioxygenase_dom"/>
</dbReference>
<dbReference type="Pfam" id="PF14226">
    <property type="entry name" value="DIOX_N"/>
    <property type="match status" value="1"/>
</dbReference>
<evidence type="ECO:0000256" key="1">
    <source>
        <dbReference type="ARBA" id="ARBA00022723"/>
    </source>
</evidence>
<evidence type="ECO:0000256" key="2">
    <source>
        <dbReference type="ARBA" id="ARBA00023004"/>
    </source>
</evidence>
<keyword evidence="6" id="KW-1185">Reference proteome</keyword>
<dbReference type="EMBL" id="JARYMX010000008">
    <property type="protein sequence ID" value="KAJ9539376.1"/>
    <property type="molecule type" value="Genomic_DNA"/>
</dbReference>
<dbReference type="Gene3D" id="2.60.120.330">
    <property type="entry name" value="B-lactam Antibiotic, Isopenicillin N Synthase, Chain"/>
    <property type="match status" value="1"/>
</dbReference>
<keyword evidence="1 3" id="KW-0479">Metal-binding</keyword>
<feature type="domain" description="Fe2OG dioxygenase" evidence="4">
    <location>
        <begin position="173"/>
        <end position="278"/>
    </location>
</feature>
<dbReference type="Proteomes" id="UP001172457">
    <property type="component" value="Chromosome 8"/>
</dbReference>
<keyword evidence="3" id="KW-0560">Oxidoreductase</keyword>
<dbReference type="AlphaFoldDB" id="A0AA38W8S2"/>
<dbReference type="PANTHER" id="PTHR47990">
    <property type="entry name" value="2-OXOGLUTARATE (2OG) AND FE(II)-DEPENDENT OXYGENASE SUPERFAMILY PROTEIN-RELATED"/>
    <property type="match status" value="1"/>
</dbReference>
<accession>A0AA38W8S2</accession>